<dbReference type="RefSeq" id="WP_200343605.1">
    <property type="nucleotide sequence ID" value="NZ_NRSJ01000001.1"/>
</dbReference>
<reference evidence="7" key="1">
    <citation type="submission" date="2017-08" db="EMBL/GenBank/DDBJ databases">
        <authorList>
            <person name="Imhoff J.F."/>
            <person name="Rahn T."/>
            <person name="Kuenzel S."/>
            <person name="Neulinger S.C."/>
        </authorList>
    </citation>
    <scope>NUCLEOTIDE SEQUENCE</scope>
    <source>
        <strain evidence="7">DSM 11080</strain>
    </source>
</reference>
<dbReference type="SUPFAM" id="SSF102114">
    <property type="entry name" value="Radical SAM enzymes"/>
    <property type="match status" value="1"/>
</dbReference>
<evidence type="ECO:0000256" key="3">
    <source>
        <dbReference type="ARBA" id="ARBA00022723"/>
    </source>
</evidence>
<dbReference type="PANTHER" id="PTHR11228:SF7">
    <property type="entry name" value="PQQA PEPTIDE CYCLASE"/>
    <property type="match status" value="1"/>
</dbReference>
<accession>A0AAJ0X8F4</accession>
<keyword evidence="2" id="KW-0949">S-adenosyl-L-methionine</keyword>
<dbReference type="Pfam" id="PF04055">
    <property type="entry name" value="Radical_SAM"/>
    <property type="match status" value="1"/>
</dbReference>
<evidence type="ECO:0000259" key="6">
    <source>
        <dbReference type="PROSITE" id="PS51918"/>
    </source>
</evidence>
<dbReference type="AlphaFoldDB" id="A0AAJ0X8F4"/>
<comment type="cofactor">
    <cofactor evidence="1">
        <name>[4Fe-4S] cluster</name>
        <dbReference type="ChEBI" id="CHEBI:49883"/>
    </cofactor>
</comment>
<keyword evidence="5" id="KW-0411">Iron-sulfur</keyword>
<organism evidence="7 8">
    <name type="scientific">Halochromatium glycolicum</name>
    <dbReference type="NCBI Taxonomy" id="85075"/>
    <lineage>
        <taxon>Bacteria</taxon>
        <taxon>Pseudomonadati</taxon>
        <taxon>Pseudomonadota</taxon>
        <taxon>Gammaproteobacteria</taxon>
        <taxon>Chromatiales</taxon>
        <taxon>Chromatiaceae</taxon>
        <taxon>Halochromatium</taxon>
    </lineage>
</organism>
<dbReference type="GO" id="GO:0046872">
    <property type="term" value="F:metal ion binding"/>
    <property type="evidence" value="ECO:0007669"/>
    <property type="project" value="UniProtKB-KW"/>
</dbReference>
<sequence>MTDQPVTMVNGGPQAHVPRTRHSLLADLPLILRYESFGGVLFDPTDASFLELDHEGFSVLWSYAEDDPNRLLNADAANLLNQVRANVTRLDGRPIRRIAYELKDDSSPVPTLAGPSLVDFQITDRCDLGCPHCYAGSTPTGGHASLEDIKRALQQIADVGAYQVALGGGEPLLHPDLPLILKLCHDHGVVPNLTTSGDNLNDRYLDLIGAYCGAVGLSLEGVGKAFRTYRSTGFARFRHTLERLLGRGIPTVLQITLNADTFARLGSITEFCRAQSGLYGVIFLAFKPVGRGASYGTPLAALPSREVSERLQETFFRLAETTRVGFDCCLTPAVTGADNAFDAHAARYLEGCSALRSSVGLLPNLDVLPCTFTPRHAVGNLHRQHLRAIWNDLPARSFRTHMAAHAAANAACSTCAKYEYCLGGCPVMSLVDCRQGHLTARTAVGSMSQPIQIGSS</sequence>
<dbReference type="GO" id="GO:0051536">
    <property type="term" value="F:iron-sulfur cluster binding"/>
    <property type="evidence" value="ECO:0007669"/>
    <property type="project" value="UniProtKB-KW"/>
</dbReference>
<dbReference type="GO" id="GO:0003824">
    <property type="term" value="F:catalytic activity"/>
    <property type="evidence" value="ECO:0007669"/>
    <property type="project" value="InterPro"/>
</dbReference>
<evidence type="ECO:0000256" key="2">
    <source>
        <dbReference type="ARBA" id="ARBA00022691"/>
    </source>
</evidence>
<keyword evidence="8" id="KW-1185">Reference proteome</keyword>
<reference evidence="7" key="2">
    <citation type="journal article" date="2020" name="Microorganisms">
        <title>Osmotic Adaptation and Compatible Solute Biosynthesis of Phototrophic Bacteria as Revealed from Genome Analyses.</title>
        <authorList>
            <person name="Imhoff J.F."/>
            <person name="Rahn T."/>
            <person name="Kunzel S."/>
            <person name="Keller A."/>
            <person name="Neulinger S.C."/>
        </authorList>
    </citation>
    <scope>NUCLEOTIDE SEQUENCE</scope>
    <source>
        <strain evidence="7">DSM 11080</strain>
    </source>
</reference>
<evidence type="ECO:0000313" key="8">
    <source>
        <dbReference type="Proteomes" id="UP001296776"/>
    </source>
</evidence>
<dbReference type="InterPro" id="IPR050377">
    <property type="entry name" value="Radical_SAM_PqqE_MftC-like"/>
</dbReference>
<dbReference type="InterPro" id="IPR058240">
    <property type="entry name" value="rSAM_sf"/>
</dbReference>
<dbReference type="NCBIfam" id="TIGR04085">
    <property type="entry name" value="rSAM_more_4Fe4S"/>
    <property type="match status" value="1"/>
</dbReference>
<evidence type="ECO:0000256" key="5">
    <source>
        <dbReference type="ARBA" id="ARBA00023014"/>
    </source>
</evidence>
<dbReference type="Pfam" id="PF13186">
    <property type="entry name" value="SPASM"/>
    <property type="match status" value="1"/>
</dbReference>
<proteinExistence type="predicted"/>
<protein>
    <recommendedName>
        <fullName evidence="6">Radical SAM core domain-containing protein</fullName>
    </recommendedName>
</protein>
<dbReference type="SFLD" id="SFLDG01386">
    <property type="entry name" value="main_SPASM_domain-containing"/>
    <property type="match status" value="1"/>
</dbReference>
<dbReference type="InterPro" id="IPR023885">
    <property type="entry name" value="4Fe4S-binding_SPASM_dom"/>
</dbReference>
<comment type="caution">
    <text evidence="7">The sequence shown here is derived from an EMBL/GenBank/DDBJ whole genome shotgun (WGS) entry which is preliminary data.</text>
</comment>
<dbReference type="SFLD" id="SFLDS00029">
    <property type="entry name" value="Radical_SAM"/>
    <property type="match status" value="1"/>
</dbReference>
<evidence type="ECO:0000256" key="4">
    <source>
        <dbReference type="ARBA" id="ARBA00023004"/>
    </source>
</evidence>
<dbReference type="PANTHER" id="PTHR11228">
    <property type="entry name" value="RADICAL SAM DOMAIN PROTEIN"/>
    <property type="match status" value="1"/>
</dbReference>
<dbReference type="Proteomes" id="UP001296776">
    <property type="component" value="Unassembled WGS sequence"/>
</dbReference>
<dbReference type="InterPro" id="IPR007197">
    <property type="entry name" value="rSAM"/>
</dbReference>
<dbReference type="PROSITE" id="PS51918">
    <property type="entry name" value="RADICAL_SAM"/>
    <property type="match status" value="1"/>
</dbReference>
<dbReference type="EMBL" id="NRSJ01000001">
    <property type="protein sequence ID" value="MBK1703008.1"/>
    <property type="molecule type" value="Genomic_DNA"/>
</dbReference>
<evidence type="ECO:0000256" key="1">
    <source>
        <dbReference type="ARBA" id="ARBA00001966"/>
    </source>
</evidence>
<dbReference type="SFLD" id="SFLDG01067">
    <property type="entry name" value="SPASM/twitch_domain_containing"/>
    <property type="match status" value="1"/>
</dbReference>
<dbReference type="InterPro" id="IPR013785">
    <property type="entry name" value="Aldolase_TIM"/>
</dbReference>
<dbReference type="CDD" id="cd21109">
    <property type="entry name" value="SPASM"/>
    <property type="match status" value="1"/>
</dbReference>
<keyword evidence="3" id="KW-0479">Metal-binding</keyword>
<gene>
    <name evidence="7" type="ORF">CKO40_00180</name>
</gene>
<name>A0AAJ0X8F4_9GAMM</name>
<keyword evidence="4" id="KW-0408">Iron</keyword>
<dbReference type="CDD" id="cd01335">
    <property type="entry name" value="Radical_SAM"/>
    <property type="match status" value="1"/>
</dbReference>
<dbReference type="Gene3D" id="3.20.20.70">
    <property type="entry name" value="Aldolase class I"/>
    <property type="match status" value="1"/>
</dbReference>
<evidence type="ECO:0000313" key="7">
    <source>
        <dbReference type="EMBL" id="MBK1703008.1"/>
    </source>
</evidence>
<feature type="domain" description="Radical SAM core" evidence="6">
    <location>
        <begin position="112"/>
        <end position="327"/>
    </location>
</feature>